<dbReference type="Gene3D" id="1.25.40.10">
    <property type="entry name" value="Tetratricopeptide repeat domain"/>
    <property type="match status" value="1"/>
</dbReference>
<dbReference type="GO" id="GO:0005483">
    <property type="term" value="F:soluble NSF attachment protein activity"/>
    <property type="evidence" value="ECO:0007669"/>
    <property type="project" value="TreeGrafter"/>
</dbReference>
<dbReference type="CDD" id="cd15832">
    <property type="entry name" value="SNAP"/>
    <property type="match status" value="1"/>
</dbReference>
<evidence type="ECO:0000313" key="7">
    <source>
        <dbReference type="Proteomes" id="UP000024404"/>
    </source>
</evidence>
<comment type="similarity">
    <text evidence="1 4">Belongs to the SNAP family.</text>
</comment>
<evidence type="ECO:0000256" key="4">
    <source>
        <dbReference type="RuleBase" id="RU367013"/>
    </source>
</evidence>
<dbReference type="SUPFAM" id="SSF48452">
    <property type="entry name" value="TPR-like"/>
    <property type="match status" value="1"/>
</dbReference>
<dbReference type="GO" id="GO:0019905">
    <property type="term" value="F:syntaxin binding"/>
    <property type="evidence" value="ECO:0007669"/>
    <property type="project" value="TreeGrafter"/>
</dbReference>
<feature type="domain" description="C2H2-type" evidence="5">
    <location>
        <begin position="53"/>
        <end position="76"/>
    </location>
</feature>
<evidence type="ECO:0000256" key="3">
    <source>
        <dbReference type="ARBA" id="ARBA00022927"/>
    </source>
</evidence>
<keyword evidence="7" id="KW-1185">Reference proteome</keyword>
<dbReference type="PANTHER" id="PTHR13768">
    <property type="entry name" value="SOLUBLE NSF ATTACHMENT PROTEIN SNAP"/>
    <property type="match status" value="1"/>
</dbReference>
<keyword evidence="3 4" id="KW-0653">Protein transport</keyword>
<dbReference type="Pfam" id="PF14938">
    <property type="entry name" value="SNAP"/>
    <property type="match status" value="1"/>
</dbReference>
<name>A0A8R1TXS3_ONCVO</name>
<comment type="function">
    <text evidence="4">Required for vesicular transport between the endoplasmic reticulum and the Golgi apparatus.</text>
</comment>
<feature type="domain" description="C2H2-type" evidence="5">
    <location>
        <begin position="120"/>
        <end position="143"/>
    </location>
</feature>
<dbReference type="InterPro" id="IPR000744">
    <property type="entry name" value="NSF_attach"/>
</dbReference>
<reference evidence="6" key="2">
    <citation type="submission" date="2022-06" db="UniProtKB">
        <authorList>
            <consortium name="EnsemblMetazoa"/>
        </authorList>
    </citation>
    <scope>IDENTIFICATION</scope>
</reference>
<protein>
    <recommendedName>
        <fullName evidence="5">C2H2-type domain-containing protein</fullName>
    </recommendedName>
</protein>
<evidence type="ECO:0000256" key="2">
    <source>
        <dbReference type="ARBA" id="ARBA00022448"/>
    </source>
</evidence>
<dbReference type="PANTHER" id="PTHR13768:SF8">
    <property type="entry name" value="ALPHA-SOLUBLE NSF ATTACHMENT PROTEIN"/>
    <property type="match status" value="1"/>
</dbReference>
<keyword evidence="4" id="KW-0931">ER-Golgi transport</keyword>
<dbReference type="GO" id="GO:0031201">
    <property type="term" value="C:SNARE complex"/>
    <property type="evidence" value="ECO:0007669"/>
    <property type="project" value="TreeGrafter"/>
</dbReference>
<sequence length="433" mass="49432">MAENEAKARKKLEDAEKKAKGGTGFFSGLFGNAKAEEAADLFVQEDSETVLVCEENGCGMGFDDVVTFEDHYERFHRHQCVICGQQFPNIHCLEIHADENHCSIFKAKRDRNPSLALFRCYEASCSQTYTNPEERNFHSEEMHGIRDPSLFMKRRKLRRKEFVVARMNQLSTACITHSRTPRVAGNLFKISKLWREAGDAFVRSAEIHAAASDQKHDAASNYAEAANCYRKVSPQQAIDCLMKTAETYTDTGRFNMAAKYHCTMAEIFESEAPDMAQAMAHYQEAADFYKGEESRSSATKCMIKVAQYAAQLEDYKRAIKIFEEVATWEADHPTLKYAAKNHFFQALLCHLCTDLLDTQNALKRYEEISPSFVDSRECKLINELISCLEDKNQVKFTEVVKAFDKISRLDQWHTSLLVKIKRSCGNEDDDDLK</sequence>
<dbReference type="InterPro" id="IPR013087">
    <property type="entry name" value="Znf_C2H2_type"/>
</dbReference>
<dbReference type="GO" id="GO:0005774">
    <property type="term" value="C:vacuolar membrane"/>
    <property type="evidence" value="ECO:0007669"/>
    <property type="project" value="TreeGrafter"/>
</dbReference>
<dbReference type="InterPro" id="IPR011990">
    <property type="entry name" value="TPR-like_helical_dom_sf"/>
</dbReference>
<reference evidence="7" key="1">
    <citation type="submission" date="2013-10" db="EMBL/GenBank/DDBJ databases">
        <title>Genome sequencing of Onchocerca volvulus.</title>
        <authorList>
            <person name="Cotton J."/>
            <person name="Tsai J."/>
            <person name="Stanley E."/>
            <person name="Tracey A."/>
            <person name="Holroyd N."/>
            <person name="Lustigman S."/>
            <person name="Berriman M."/>
        </authorList>
    </citation>
    <scope>NUCLEOTIDE SEQUENCE</scope>
</reference>
<keyword evidence="4" id="KW-0472">Membrane</keyword>
<dbReference type="SMART" id="SM00355">
    <property type="entry name" value="ZnF_C2H2"/>
    <property type="match status" value="3"/>
</dbReference>
<feature type="domain" description="C2H2-type" evidence="5">
    <location>
        <begin position="80"/>
        <end position="101"/>
    </location>
</feature>
<keyword evidence="2 4" id="KW-0813">Transport</keyword>
<dbReference type="PROSITE" id="PS00028">
    <property type="entry name" value="ZINC_FINGER_C2H2_1"/>
    <property type="match status" value="3"/>
</dbReference>
<organism evidence="6 7">
    <name type="scientific">Onchocerca volvulus</name>
    <dbReference type="NCBI Taxonomy" id="6282"/>
    <lineage>
        <taxon>Eukaryota</taxon>
        <taxon>Metazoa</taxon>
        <taxon>Ecdysozoa</taxon>
        <taxon>Nematoda</taxon>
        <taxon>Chromadorea</taxon>
        <taxon>Rhabditida</taxon>
        <taxon>Spirurina</taxon>
        <taxon>Spiruromorpha</taxon>
        <taxon>Filarioidea</taxon>
        <taxon>Onchocercidae</taxon>
        <taxon>Onchocerca</taxon>
    </lineage>
</organism>
<evidence type="ECO:0000259" key="5">
    <source>
        <dbReference type="PROSITE" id="PS00028"/>
    </source>
</evidence>
<dbReference type="GO" id="GO:0006886">
    <property type="term" value="P:intracellular protein transport"/>
    <property type="evidence" value="ECO:0007669"/>
    <property type="project" value="UniProtKB-UniRule"/>
</dbReference>
<dbReference type="EnsemblMetazoa" id="OVOC6685.1">
    <property type="protein sequence ID" value="OVOC6685.1"/>
    <property type="gene ID" value="WBGene00243494"/>
</dbReference>
<dbReference type="EMBL" id="CMVM020000180">
    <property type="status" value="NOT_ANNOTATED_CDS"/>
    <property type="molecule type" value="Genomic_DNA"/>
</dbReference>
<dbReference type="OMA" id="WSVKEYL"/>
<proteinExistence type="inferred from homology"/>
<evidence type="ECO:0000256" key="1">
    <source>
        <dbReference type="ARBA" id="ARBA00010050"/>
    </source>
</evidence>
<dbReference type="AlphaFoldDB" id="A0A8R1TXS3"/>
<dbReference type="Proteomes" id="UP000024404">
    <property type="component" value="Unassembled WGS sequence"/>
</dbReference>
<accession>A0A8R1TXS3</accession>
<evidence type="ECO:0000313" key="6">
    <source>
        <dbReference type="EnsemblMetazoa" id="OVOC6685.1"/>
    </source>
</evidence>
<comment type="subcellular location">
    <subcellularLocation>
        <location evidence="4">Membrane</location>
        <topology evidence="4">Peripheral membrane protein</topology>
    </subcellularLocation>
</comment>
<dbReference type="GO" id="GO:0035494">
    <property type="term" value="P:SNARE complex disassembly"/>
    <property type="evidence" value="ECO:0007669"/>
    <property type="project" value="TreeGrafter"/>
</dbReference>